<evidence type="ECO:0000256" key="5">
    <source>
        <dbReference type="ARBA" id="ARBA00022617"/>
    </source>
</evidence>
<dbReference type="PRINTS" id="PR00463">
    <property type="entry name" value="EP450I"/>
</dbReference>
<evidence type="ECO:0000256" key="14">
    <source>
        <dbReference type="RuleBase" id="RU000461"/>
    </source>
</evidence>
<dbReference type="EMBL" id="KV722359">
    <property type="protein sequence ID" value="OCH93083.1"/>
    <property type="molecule type" value="Genomic_DNA"/>
</dbReference>
<evidence type="ECO:0000313" key="16">
    <source>
        <dbReference type="Proteomes" id="UP000250043"/>
    </source>
</evidence>
<gene>
    <name evidence="15" type="ORF">OBBRIDRAFT_817932</name>
</gene>
<dbReference type="InterPro" id="IPR001128">
    <property type="entry name" value="Cyt_P450"/>
</dbReference>
<dbReference type="OrthoDB" id="2751434at2759"/>
<dbReference type="SUPFAM" id="SSF48264">
    <property type="entry name" value="Cytochrome P450"/>
    <property type="match status" value="1"/>
</dbReference>
<dbReference type="GO" id="GO:0016020">
    <property type="term" value="C:membrane"/>
    <property type="evidence" value="ECO:0007669"/>
    <property type="project" value="UniProtKB-SubCell"/>
</dbReference>
<dbReference type="InterPro" id="IPR050364">
    <property type="entry name" value="Cytochrome_P450_fung"/>
</dbReference>
<keyword evidence="5 13" id="KW-0349">Heme</keyword>
<organism evidence="15 16">
    <name type="scientific">Obba rivulosa</name>
    <dbReference type="NCBI Taxonomy" id="1052685"/>
    <lineage>
        <taxon>Eukaryota</taxon>
        <taxon>Fungi</taxon>
        <taxon>Dikarya</taxon>
        <taxon>Basidiomycota</taxon>
        <taxon>Agaricomycotina</taxon>
        <taxon>Agaricomycetes</taxon>
        <taxon>Polyporales</taxon>
        <taxon>Gelatoporiaceae</taxon>
        <taxon>Obba</taxon>
    </lineage>
</organism>
<dbReference type="AlphaFoldDB" id="A0A8E2AZA5"/>
<keyword evidence="7 13" id="KW-0479">Metal-binding</keyword>
<dbReference type="PANTHER" id="PTHR46300:SF7">
    <property type="entry name" value="P450, PUTATIVE (EUROFUNG)-RELATED"/>
    <property type="match status" value="1"/>
</dbReference>
<comment type="pathway">
    <text evidence="3">Secondary metabolite biosynthesis.</text>
</comment>
<comment type="subcellular location">
    <subcellularLocation>
        <location evidence="2">Membrane</location>
        <topology evidence="2">Single-pass membrane protein</topology>
    </subcellularLocation>
</comment>
<comment type="cofactor">
    <cofactor evidence="1 13">
        <name>heme</name>
        <dbReference type="ChEBI" id="CHEBI:30413"/>
    </cofactor>
</comment>
<keyword evidence="9 14" id="KW-0560">Oxidoreductase</keyword>
<evidence type="ECO:0000256" key="4">
    <source>
        <dbReference type="ARBA" id="ARBA00010617"/>
    </source>
</evidence>
<dbReference type="InterPro" id="IPR002401">
    <property type="entry name" value="Cyt_P450_E_grp-I"/>
</dbReference>
<keyword evidence="8" id="KW-1133">Transmembrane helix</keyword>
<accession>A0A8E2AZA5</accession>
<evidence type="ECO:0000256" key="12">
    <source>
        <dbReference type="ARBA" id="ARBA00023136"/>
    </source>
</evidence>
<dbReference type="PROSITE" id="PS00086">
    <property type="entry name" value="CYTOCHROME_P450"/>
    <property type="match status" value="1"/>
</dbReference>
<keyword evidence="11 14" id="KW-0503">Monooxygenase</keyword>
<name>A0A8E2AZA5_9APHY</name>
<evidence type="ECO:0000313" key="15">
    <source>
        <dbReference type="EMBL" id="OCH93083.1"/>
    </source>
</evidence>
<reference evidence="15 16" key="1">
    <citation type="submission" date="2016-07" db="EMBL/GenBank/DDBJ databases">
        <title>Draft genome of the white-rot fungus Obba rivulosa 3A-2.</title>
        <authorList>
            <consortium name="DOE Joint Genome Institute"/>
            <person name="Miettinen O."/>
            <person name="Riley R."/>
            <person name="Acob R."/>
            <person name="Barry K."/>
            <person name="Cullen D."/>
            <person name="De Vries R."/>
            <person name="Hainaut M."/>
            <person name="Hatakka A."/>
            <person name="Henrissat B."/>
            <person name="Hilden K."/>
            <person name="Kuo R."/>
            <person name="Labutti K."/>
            <person name="Lipzen A."/>
            <person name="Makela M.R."/>
            <person name="Sandor L."/>
            <person name="Spatafora J.W."/>
            <person name="Grigoriev I.V."/>
            <person name="Hibbett D.S."/>
        </authorList>
    </citation>
    <scope>NUCLEOTIDE SEQUENCE [LARGE SCALE GENOMIC DNA]</scope>
    <source>
        <strain evidence="15 16">3A-2</strain>
    </source>
</reference>
<evidence type="ECO:0000256" key="3">
    <source>
        <dbReference type="ARBA" id="ARBA00005179"/>
    </source>
</evidence>
<evidence type="ECO:0000256" key="8">
    <source>
        <dbReference type="ARBA" id="ARBA00022989"/>
    </source>
</evidence>
<dbReference type="InterPro" id="IPR036396">
    <property type="entry name" value="Cyt_P450_sf"/>
</dbReference>
<evidence type="ECO:0000256" key="13">
    <source>
        <dbReference type="PIRSR" id="PIRSR602401-1"/>
    </source>
</evidence>
<dbReference type="PRINTS" id="PR00385">
    <property type="entry name" value="P450"/>
</dbReference>
<evidence type="ECO:0000256" key="11">
    <source>
        <dbReference type="ARBA" id="ARBA00023033"/>
    </source>
</evidence>
<dbReference type="GO" id="GO:0004497">
    <property type="term" value="F:monooxygenase activity"/>
    <property type="evidence" value="ECO:0007669"/>
    <property type="project" value="UniProtKB-KW"/>
</dbReference>
<dbReference type="PANTHER" id="PTHR46300">
    <property type="entry name" value="P450, PUTATIVE (EUROFUNG)-RELATED-RELATED"/>
    <property type="match status" value="1"/>
</dbReference>
<dbReference type="Gene3D" id="1.10.630.10">
    <property type="entry name" value="Cytochrome P450"/>
    <property type="match status" value="1"/>
</dbReference>
<keyword evidence="12" id="KW-0472">Membrane</keyword>
<sequence length="515" mass="58475">MFLSTALTIALAGAVLVLWWRQTKSSSSAHRRLPLPPGPKPLPLIGNALDFPKLDECPWRVYAQWAQQYGDIIHIRVLGQSVIILNSLRAVHDLFAKRSATYQDREITEMIKLTGWDWNFAMMKYGERWRQHRRLFHQFLNGAVVHTYEPHLREGGRDLLKRLHREPNEFVGHTRYTIGKVMLSMTYGIQVANEGDRYVAMLEQALESVEQAVLPGSFLVDFLPFLKYVPSWLPGTGWQRKVAEWKVETFAVREVPWRERKEASRSAIAVKLADRISRLEGDAGTGMQEIAQNICAAVYAGAADTTLTTLRVFFLAMAMYPDAQKRAQAELAKVVGPTRLPDFQDWSSLPYVRAVYKECLRWQPVAPMGFPHRCVADDEYRGYLIPEGSIVIQNTWGILHDPEVYPEPENFIPERYLEDGEWNPNAQDPASVVFGAGRRICPGRYFADQSIFIYIAYILHVFEITPTLGVDGKPTKIEPEVTSGFLSHPNPFECTIKARATWAEALIAGDNASNI</sequence>
<proteinExistence type="inferred from homology"/>
<protein>
    <submittedName>
        <fullName evidence="15">Cytochrome P450</fullName>
    </submittedName>
</protein>
<feature type="binding site" description="axial binding residue" evidence="13">
    <location>
        <position position="441"/>
    </location>
    <ligand>
        <name>heme</name>
        <dbReference type="ChEBI" id="CHEBI:30413"/>
    </ligand>
    <ligandPart>
        <name>Fe</name>
        <dbReference type="ChEBI" id="CHEBI:18248"/>
    </ligandPart>
</feature>
<keyword evidence="10 13" id="KW-0408">Iron</keyword>
<comment type="similarity">
    <text evidence="4 14">Belongs to the cytochrome P450 family.</text>
</comment>
<evidence type="ECO:0000256" key="9">
    <source>
        <dbReference type="ARBA" id="ARBA00023002"/>
    </source>
</evidence>
<keyword evidence="16" id="KW-1185">Reference proteome</keyword>
<dbReference type="GO" id="GO:0005506">
    <property type="term" value="F:iron ion binding"/>
    <property type="evidence" value="ECO:0007669"/>
    <property type="project" value="InterPro"/>
</dbReference>
<evidence type="ECO:0000256" key="10">
    <source>
        <dbReference type="ARBA" id="ARBA00023004"/>
    </source>
</evidence>
<dbReference type="GO" id="GO:0020037">
    <property type="term" value="F:heme binding"/>
    <property type="evidence" value="ECO:0007669"/>
    <property type="project" value="InterPro"/>
</dbReference>
<evidence type="ECO:0000256" key="1">
    <source>
        <dbReference type="ARBA" id="ARBA00001971"/>
    </source>
</evidence>
<dbReference type="CDD" id="cd11065">
    <property type="entry name" value="CYP64-like"/>
    <property type="match status" value="1"/>
</dbReference>
<dbReference type="GO" id="GO:0016705">
    <property type="term" value="F:oxidoreductase activity, acting on paired donors, with incorporation or reduction of molecular oxygen"/>
    <property type="evidence" value="ECO:0007669"/>
    <property type="project" value="InterPro"/>
</dbReference>
<dbReference type="InterPro" id="IPR017972">
    <property type="entry name" value="Cyt_P450_CS"/>
</dbReference>
<dbReference type="Pfam" id="PF00067">
    <property type="entry name" value="p450"/>
    <property type="match status" value="1"/>
</dbReference>
<evidence type="ECO:0000256" key="2">
    <source>
        <dbReference type="ARBA" id="ARBA00004167"/>
    </source>
</evidence>
<dbReference type="Proteomes" id="UP000250043">
    <property type="component" value="Unassembled WGS sequence"/>
</dbReference>
<keyword evidence="6" id="KW-0812">Transmembrane</keyword>
<evidence type="ECO:0000256" key="7">
    <source>
        <dbReference type="ARBA" id="ARBA00022723"/>
    </source>
</evidence>
<evidence type="ECO:0000256" key="6">
    <source>
        <dbReference type="ARBA" id="ARBA00022692"/>
    </source>
</evidence>